<dbReference type="GO" id="GO:0009231">
    <property type="term" value="P:riboflavin biosynthetic process"/>
    <property type="evidence" value="ECO:0007669"/>
    <property type="project" value="UniProtKB-UniRule"/>
</dbReference>
<keyword evidence="5 7" id="KW-0808">Transferase</keyword>
<evidence type="ECO:0000256" key="3">
    <source>
        <dbReference type="ARBA" id="ARBA00012664"/>
    </source>
</evidence>
<dbReference type="InterPro" id="IPR002180">
    <property type="entry name" value="LS/RS"/>
</dbReference>
<evidence type="ECO:0000256" key="5">
    <source>
        <dbReference type="ARBA" id="ARBA00022679"/>
    </source>
</evidence>
<comment type="similarity">
    <text evidence="2 7">Belongs to the DMRL synthase family.</text>
</comment>
<evidence type="ECO:0000313" key="8">
    <source>
        <dbReference type="EMBL" id="OGG58265.1"/>
    </source>
</evidence>
<name>A0A1F6DA51_9BACT</name>
<evidence type="ECO:0000256" key="2">
    <source>
        <dbReference type="ARBA" id="ARBA00007424"/>
    </source>
</evidence>
<dbReference type="EMBL" id="MFLA01000035">
    <property type="protein sequence ID" value="OGG58265.1"/>
    <property type="molecule type" value="Genomic_DNA"/>
</dbReference>
<dbReference type="HAMAP" id="MF_00178">
    <property type="entry name" value="Lumazine_synth"/>
    <property type="match status" value="1"/>
</dbReference>
<dbReference type="EC" id="2.5.1.78" evidence="3 7"/>
<dbReference type="PANTHER" id="PTHR21058:SF0">
    <property type="entry name" value="6,7-DIMETHYL-8-RIBITYLLUMAZINE SYNTHASE"/>
    <property type="match status" value="1"/>
</dbReference>
<dbReference type="NCBIfam" id="TIGR00114">
    <property type="entry name" value="lumazine-synth"/>
    <property type="match status" value="1"/>
</dbReference>
<evidence type="ECO:0000256" key="6">
    <source>
        <dbReference type="ARBA" id="ARBA00048785"/>
    </source>
</evidence>
<sequence length="151" mass="16266">MKDNTPSSPLPALPSHTKIVIVRSLWNEELTQSMEEGARRVLKEAGVKDIVTIAVPGAFEIPLACQRVIEEEKVHGVIALGVIIQGETHHGEEIARACTDGLMQVMLETSVPIVHGVLFTDSLKLAEERALGTVNKGSEVATALLHMIAKS</sequence>
<dbReference type="UniPathway" id="UPA00275">
    <property type="reaction ID" value="UER00404"/>
</dbReference>
<gene>
    <name evidence="7" type="primary">ribH</name>
    <name evidence="8" type="ORF">A2765_05410</name>
</gene>
<dbReference type="InterPro" id="IPR036467">
    <property type="entry name" value="LS/RS_sf"/>
</dbReference>
<dbReference type="SUPFAM" id="SSF52121">
    <property type="entry name" value="Lumazine synthase"/>
    <property type="match status" value="1"/>
</dbReference>
<dbReference type="Proteomes" id="UP000176377">
    <property type="component" value="Unassembled WGS sequence"/>
</dbReference>
<dbReference type="PANTHER" id="PTHR21058">
    <property type="entry name" value="6,7-DIMETHYL-8-RIBITYLLUMAZINE SYNTHASE DMRL SYNTHASE LUMAZINE SYNTHASE"/>
    <property type="match status" value="1"/>
</dbReference>
<dbReference type="GO" id="GO:0000906">
    <property type="term" value="F:6,7-dimethyl-8-ribityllumazine synthase activity"/>
    <property type="evidence" value="ECO:0007669"/>
    <property type="project" value="UniProtKB-UniRule"/>
</dbReference>
<organism evidence="8 9">
    <name type="scientific">Candidatus Kaiserbacteria bacterium RIFCSPHIGHO2_01_FULL_56_24</name>
    <dbReference type="NCBI Taxonomy" id="1798487"/>
    <lineage>
        <taxon>Bacteria</taxon>
        <taxon>Candidatus Kaiseribacteriota</taxon>
    </lineage>
</organism>
<evidence type="ECO:0000256" key="7">
    <source>
        <dbReference type="HAMAP-Rule" id="MF_00178"/>
    </source>
</evidence>
<feature type="binding site" evidence="7">
    <location>
        <begin position="87"/>
        <end position="88"/>
    </location>
    <ligand>
        <name>(2S)-2-hydroxy-3-oxobutyl phosphate</name>
        <dbReference type="ChEBI" id="CHEBI:58830"/>
    </ligand>
</feature>
<comment type="caution">
    <text evidence="8">The sequence shown here is derived from an EMBL/GenBank/DDBJ whole genome shotgun (WGS) entry which is preliminary data.</text>
</comment>
<dbReference type="Gene3D" id="3.40.50.960">
    <property type="entry name" value="Lumazine/riboflavin synthase"/>
    <property type="match status" value="1"/>
</dbReference>
<feature type="binding site" evidence="7">
    <location>
        <position position="115"/>
    </location>
    <ligand>
        <name>5-amino-6-(D-ribitylamino)uracil</name>
        <dbReference type="ChEBI" id="CHEBI:15934"/>
    </ligand>
</feature>
<comment type="catalytic activity">
    <reaction evidence="6 7">
        <text>(2S)-2-hydroxy-3-oxobutyl phosphate + 5-amino-6-(D-ribitylamino)uracil = 6,7-dimethyl-8-(1-D-ribityl)lumazine + phosphate + 2 H2O + H(+)</text>
        <dbReference type="Rhea" id="RHEA:26152"/>
        <dbReference type="ChEBI" id="CHEBI:15377"/>
        <dbReference type="ChEBI" id="CHEBI:15378"/>
        <dbReference type="ChEBI" id="CHEBI:15934"/>
        <dbReference type="ChEBI" id="CHEBI:43474"/>
        <dbReference type="ChEBI" id="CHEBI:58201"/>
        <dbReference type="ChEBI" id="CHEBI:58830"/>
        <dbReference type="EC" id="2.5.1.78"/>
    </reaction>
</comment>
<dbReference type="Pfam" id="PF00885">
    <property type="entry name" value="DMRL_synthase"/>
    <property type="match status" value="1"/>
</dbReference>
<feature type="active site" description="Proton donor" evidence="7">
    <location>
        <position position="90"/>
    </location>
</feature>
<dbReference type="GO" id="GO:0009349">
    <property type="term" value="C:riboflavin synthase complex"/>
    <property type="evidence" value="ECO:0007669"/>
    <property type="project" value="UniProtKB-UniRule"/>
</dbReference>
<accession>A0A1F6DA51</accession>
<dbReference type="InterPro" id="IPR034964">
    <property type="entry name" value="LS"/>
</dbReference>
<reference evidence="8 9" key="1">
    <citation type="journal article" date="2016" name="Nat. Commun.">
        <title>Thousands of microbial genomes shed light on interconnected biogeochemical processes in an aquifer system.</title>
        <authorList>
            <person name="Anantharaman K."/>
            <person name="Brown C.T."/>
            <person name="Hug L.A."/>
            <person name="Sharon I."/>
            <person name="Castelle C.J."/>
            <person name="Probst A.J."/>
            <person name="Thomas B.C."/>
            <person name="Singh A."/>
            <person name="Wilkins M.J."/>
            <person name="Karaoz U."/>
            <person name="Brodie E.L."/>
            <person name="Williams K.H."/>
            <person name="Hubbard S.S."/>
            <person name="Banfield J.F."/>
        </authorList>
    </citation>
    <scope>NUCLEOTIDE SEQUENCE [LARGE SCALE GENOMIC DNA]</scope>
</reference>
<protein>
    <recommendedName>
        <fullName evidence="3 7">6,7-dimethyl-8-ribityllumazine synthase</fullName>
        <shortName evidence="7">DMRL synthase</shortName>
        <shortName evidence="7">LS</shortName>
        <shortName evidence="7">Lumazine synthase</shortName>
        <ecNumber evidence="3 7">2.5.1.78</ecNumber>
    </recommendedName>
</protein>
<comment type="pathway">
    <text evidence="1 7">Cofactor biosynthesis; riboflavin biosynthesis; riboflavin from 2-hydroxy-3-oxobutyl phosphate and 5-amino-6-(D-ribitylamino)uracil: step 1/2.</text>
</comment>
<dbReference type="CDD" id="cd09209">
    <property type="entry name" value="Lumazine_synthase-I"/>
    <property type="match status" value="1"/>
</dbReference>
<feature type="binding site" evidence="7">
    <location>
        <position position="129"/>
    </location>
    <ligand>
        <name>(2S)-2-hydroxy-3-oxobutyl phosphate</name>
        <dbReference type="ChEBI" id="CHEBI:58830"/>
    </ligand>
</feature>
<evidence type="ECO:0000256" key="1">
    <source>
        <dbReference type="ARBA" id="ARBA00004917"/>
    </source>
</evidence>
<evidence type="ECO:0000313" key="9">
    <source>
        <dbReference type="Proteomes" id="UP000176377"/>
    </source>
</evidence>
<evidence type="ECO:0000256" key="4">
    <source>
        <dbReference type="ARBA" id="ARBA00022619"/>
    </source>
</evidence>
<dbReference type="AlphaFoldDB" id="A0A1F6DA51"/>
<comment type="function">
    <text evidence="7">Catalyzes the formation of 6,7-dimethyl-8-ribityllumazine by condensation of 5-amino-6-(D-ribitylamino)uracil with 3,4-dihydroxy-2-butanone 4-phosphate. This is the penultimate step in the biosynthesis of riboflavin.</text>
</comment>
<proteinExistence type="inferred from homology"/>
<feature type="binding site" evidence="7">
    <location>
        <begin position="58"/>
        <end position="60"/>
    </location>
    <ligand>
        <name>5-amino-6-(D-ribitylamino)uracil</name>
        <dbReference type="ChEBI" id="CHEBI:15934"/>
    </ligand>
</feature>
<feature type="binding site" evidence="7">
    <location>
        <position position="26"/>
    </location>
    <ligand>
        <name>5-amino-6-(D-ribitylamino)uracil</name>
        <dbReference type="ChEBI" id="CHEBI:15934"/>
    </ligand>
</feature>
<keyword evidence="4 7" id="KW-0686">Riboflavin biosynthesis</keyword>
<feature type="binding site" evidence="7">
    <location>
        <begin position="82"/>
        <end position="84"/>
    </location>
    <ligand>
        <name>5-amino-6-(D-ribitylamino)uracil</name>
        <dbReference type="ChEBI" id="CHEBI:15934"/>
    </ligand>
</feature>
<dbReference type="GO" id="GO:0005829">
    <property type="term" value="C:cytosol"/>
    <property type="evidence" value="ECO:0007669"/>
    <property type="project" value="TreeGrafter"/>
</dbReference>